<accession>A0A9X1THF5</accession>
<name>A0A9X1THF5_9BACT</name>
<dbReference type="RefSeq" id="WP_234657362.1">
    <property type="nucleotide sequence ID" value="NZ_CP094997.1"/>
</dbReference>
<evidence type="ECO:0000313" key="1">
    <source>
        <dbReference type="EMBL" id="MCF0064419.1"/>
    </source>
</evidence>
<gene>
    <name evidence="1" type="ORF">LXM26_23090</name>
</gene>
<dbReference type="EMBL" id="JAJTTC010000007">
    <property type="protein sequence ID" value="MCF0064419.1"/>
    <property type="molecule type" value="Genomic_DNA"/>
</dbReference>
<protein>
    <submittedName>
        <fullName evidence="1">Uncharacterized protein</fullName>
    </submittedName>
</protein>
<reference evidence="1" key="1">
    <citation type="submission" date="2021-12" db="EMBL/GenBank/DDBJ databases">
        <title>Novel species in genus Dyadobacter.</title>
        <authorList>
            <person name="Ma C."/>
        </authorList>
    </citation>
    <scope>NUCLEOTIDE SEQUENCE</scope>
    <source>
        <strain evidence="1">LJ419</strain>
    </source>
</reference>
<evidence type="ECO:0000313" key="2">
    <source>
        <dbReference type="Proteomes" id="UP001139000"/>
    </source>
</evidence>
<dbReference type="AlphaFoldDB" id="A0A9X1THF5"/>
<keyword evidence="2" id="KW-1185">Reference proteome</keyword>
<dbReference type="Proteomes" id="UP001139000">
    <property type="component" value="Unassembled WGS sequence"/>
</dbReference>
<comment type="caution">
    <text evidence="1">The sequence shown here is derived from an EMBL/GenBank/DDBJ whole genome shotgun (WGS) entry which is preliminary data.</text>
</comment>
<dbReference type="SUPFAM" id="SSF57783">
    <property type="entry name" value="Zinc beta-ribbon"/>
    <property type="match status" value="1"/>
</dbReference>
<organism evidence="1 2">
    <name type="scientific">Dyadobacter chenwenxiniae</name>
    <dbReference type="NCBI Taxonomy" id="2906456"/>
    <lineage>
        <taxon>Bacteria</taxon>
        <taxon>Pseudomonadati</taxon>
        <taxon>Bacteroidota</taxon>
        <taxon>Cytophagia</taxon>
        <taxon>Cytophagales</taxon>
        <taxon>Spirosomataceae</taxon>
        <taxon>Dyadobacter</taxon>
    </lineage>
</organism>
<proteinExistence type="predicted"/>
<sequence>MTCEQAREISIVELLQNCKIHPQYVRGQDYWYLSPLRDEKTPSLRSMRN</sequence>